<dbReference type="EMBL" id="CAJPDR010000601">
    <property type="protein sequence ID" value="CAF9940418.1"/>
    <property type="molecule type" value="Genomic_DNA"/>
</dbReference>
<feature type="region of interest" description="Disordered" evidence="5">
    <location>
        <begin position="1"/>
        <end position="28"/>
    </location>
</feature>
<feature type="transmembrane region" description="Helical" evidence="6">
    <location>
        <begin position="428"/>
        <end position="448"/>
    </location>
</feature>
<accession>A0A8H3J4L3</accession>
<keyword evidence="2 6" id="KW-0812">Transmembrane</keyword>
<name>A0A8H3J4L3_9LECA</name>
<dbReference type="Gene3D" id="1.20.58.340">
    <property type="entry name" value="Magnesium transport protein CorA, transmembrane region"/>
    <property type="match status" value="1"/>
</dbReference>
<feature type="transmembrane region" description="Helical" evidence="6">
    <location>
        <begin position="460"/>
        <end position="479"/>
    </location>
</feature>
<sequence>MEMESLPPADHTETAEPEPASKPPSYRDAQVWKEIEAETGFASCADYLDLYKDVRPDFKDLLEQYRALPERSRNPKYYSHAEELAIYDLSKQENLSVDLSLRRHCHSGTELIQALREPPSNICLQLVLWSLSYLWMDQEAADTLLLGLKLDPCLLRDFDLVNPNLPRASQGSRASQIKRIVGNGIVATISQNFMPEVVNAVPVLLVAVTKYELGDGNSTWEEILAGVDQEIPRVKRSALGESKAVVETDGGGLKKLGQIYAKNVERFIVRHRFDTPMRVPTQAFLLLAATSPLLNAEAYLMKKILNEIKLNYGSITRPRLSGFHASTQQNNDLDRQRLKLRRTLEEAEDYVSQTFRYLSSEIDSDWSKEPSYVSIRADWRSLIDEARRLETEVRDDMQLQVGHLSLEESKRSIELSNIQIRESKSVKIFTVLAFIYVPLNLATSIFGMNIQQLNQNGQNIWVFFTTAIVALVLTGGSWLCSKSDFEAMAWYKERASAKEANDEKEKRREYGLLLRMAMLIWLVRNGYKTWMWRSGGWIAVLLDSKAGGVSAKWTNVHPRACDYVSEFSQPEGRAKDYYFGPESDVTWSPLSE</sequence>
<dbReference type="InterPro" id="IPR045863">
    <property type="entry name" value="CorA_TM1_TM2"/>
</dbReference>
<keyword evidence="4 6" id="KW-0472">Membrane</keyword>
<evidence type="ECO:0000313" key="7">
    <source>
        <dbReference type="EMBL" id="CAF9940418.1"/>
    </source>
</evidence>
<evidence type="ECO:0000256" key="4">
    <source>
        <dbReference type="ARBA" id="ARBA00023136"/>
    </source>
</evidence>
<evidence type="ECO:0000256" key="2">
    <source>
        <dbReference type="ARBA" id="ARBA00022692"/>
    </source>
</evidence>
<dbReference type="AlphaFoldDB" id="A0A8H3J4L3"/>
<gene>
    <name evidence="7" type="ORF">ALECFALPRED_008664</name>
</gene>
<dbReference type="GO" id="GO:0016020">
    <property type="term" value="C:membrane"/>
    <property type="evidence" value="ECO:0007669"/>
    <property type="project" value="UniProtKB-SubCell"/>
</dbReference>
<dbReference type="InterPro" id="IPR002523">
    <property type="entry name" value="MgTranspt_CorA/ZnTranspt_ZntB"/>
</dbReference>
<organism evidence="7 8">
    <name type="scientific">Alectoria fallacina</name>
    <dbReference type="NCBI Taxonomy" id="1903189"/>
    <lineage>
        <taxon>Eukaryota</taxon>
        <taxon>Fungi</taxon>
        <taxon>Dikarya</taxon>
        <taxon>Ascomycota</taxon>
        <taxon>Pezizomycotina</taxon>
        <taxon>Lecanoromycetes</taxon>
        <taxon>OSLEUM clade</taxon>
        <taxon>Lecanoromycetidae</taxon>
        <taxon>Lecanorales</taxon>
        <taxon>Lecanorineae</taxon>
        <taxon>Parmeliaceae</taxon>
        <taxon>Alectoria</taxon>
    </lineage>
</organism>
<reference evidence="7" key="1">
    <citation type="submission" date="2021-03" db="EMBL/GenBank/DDBJ databases">
        <authorList>
            <person name="Tagirdzhanova G."/>
        </authorList>
    </citation>
    <scope>NUCLEOTIDE SEQUENCE</scope>
</reference>
<evidence type="ECO:0000256" key="6">
    <source>
        <dbReference type="SAM" id="Phobius"/>
    </source>
</evidence>
<dbReference type="GO" id="GO:0046873">
    <property type="term" value="F:metal ion transmembrane transporter activity"/>
    <property type="evidence" value="ECO:0007669"/>
    <property type="project" value="InterPro"/>
</dbReference>
<dbReference type="Proteomes" id="UP000664203">
    <property type="component" value="Unassembled WGS sequence"/>
</dbReference>
<comment type="subcellular location">
    <subcellularLocation>
        <location evidence="1">Membrane</location>
        <topology evidence="1">Multi-pass membrane protein</topology>
    </subcellularLocation>
</comment>
<dbReference type="Pfam" id="PF01544">
    <property type="entry name" value="CorA"/>
    <property type="match status" value="1"/>
</dbReference>
<keyword evidence="8" id="KW-1185">Reference proteome</keyword>
<comment type="caution">
    <text evidence="7">The sequence shown here is derived from an EMBL/GenBank/DDBJ whole genome shotgun (WGS) entry which is preliminary data.</text>
</comment>
<evidence type="ECO:0000256" key="5">
    <source>
        <dbReference type="SAM" id="MobiDB-lite"/>
    </source>
</evidence>
<evidence type="ECO:0000256" key="1">
    <source>
        <dbReference type="ARBA" id="ARBA00004141"/>
    </source>
</evidence>
<dbReference type="OrthoDB" id="3231000at2759"/>
<dbReference type="SUPFAM" id="SSF144083">
    <property type="entry name" value="Magnesium transport protein CorA, transmembrane region"/>
    <property type="match status" value="1"/>
</dbReference>
<protein>
    <submittedName>
        <fullName evidence="7">Uncharacterized protein</fullName>
    </submittedName>
</protein>
<evidence type="ECO:0000256" key="3">
    <source>
        <dbReference type="ARBA" id="ARBA00022989"/>
    </source>
</evidence>
<proteinExistence type="predicted"/>
<keyword evidence="3 6" id="KW-1133">Transmembrane helix</keyword>
<evidence type="ECO:0000313" key="8">
    <source>
        <dbReference type="Proteomes" id="UP000664203"/>
    </source>
</evidence>